<protein>
    <recommendedName>
        <fullName evidence="14">C2H2-type domain-containing protein</fullName>
    </recommendedName>
</protein>
<dbReference type="GO" id="GO:0000785">
    <property type="term" value="C:chromatin"/>
    <property type="evidence" value="ECO:0007669"/>
    <property type="project" value="TreeGrafter"/>
</dbReference>
<keyword evidence="7" id="KW-0862">Zinc</keyword>
<evidence type="ECO:0000259" key="14">
    <source>
        <dbReference type="PROSITE" id="PS50157"/>
    </source>
</evidence>
<gene>
    <name evidence="15" type="ORF">CDAR_175421</name>
</gene>
<dbReference type="InterPro" id="IPR036236">
    <property type="entry name" value="Znf_C2H2_sf"/>
</dbReference>
<dbReference type="GO" id="GO:0031519">
    <property type="term" value="C:PcG protein complex"/>
    <property type="evidence" value="ECO:0007669"/>
    <property type="project" value="TreeGrafter"/>
</dbReference>
<dbReference type="Pfam" id="PF13912">
    <property type="entry name" value="zf-C2H2_6"/>
    <property type="match status" value="1"/>
</dbReference>
<sequence>MHLERPAAVSSSLLCEVWEPTSSKFPTLPQCSSGSLVGWPFLSENKSSTQQSIVPDIHQRIDSKETATAEISSQHGVSTHNQYNPRISDFHFPGTPAVEEKESKSIYVQQTSEASDVFKYKNFLYSDAGISGFEANNPRSLADQSLLPGFQQTFGRRNALMNQMSQHNKDLSQVEYCGLSRTNEASCSTGNLIHPTNIAEQTEPFSFTTLTFDDAVQNQPFSTNSLYCNSEENILNISETENPNVITDDIWLPITSNISITNQESQTNLDVIKFKGDDNNPKNKQCTEFSYGITNSDSNQTHQHNFGSEIITSNTELRTWEYSSSVTCSSENQKACNISTTTTANDSNAIHKNHSDRNFSRNVNSSKNLDTPSGNARKESYRRILPKDHLAFPVAKRYKCNFCDKTYPRRSDLSKHVHTHNDDKPYKCAKCGKSYNYPYQLRDHSYKHTGDSPHSCGECGKCFVDKSNLRVHLRSHAGERPYACNKCSKRYSQNVDLKCHMLKHADEERRKCDSCGAEFSSEDSLEAHKCTKNK</sequence>
<evidence type="ECO:0000256" key="8">
    <source>
        <dbReference type="ARBA" id="ARBA00023015"/>
    </source>
</evidence>
<dbReference type="PANTHER" id="PTHR14003:SF19">
    <property type="entry name" value="YY2 TRANSCRIPTION FACTOR"/>
    <property type="match status" value="1"/>
</dbReference>
<evidence type="ECO:0000256" key="4">
    <source>
        <dbReference type="ARBA" id="ARBA00022723"/>
    </source>
</evidence>
<evidence type="ECO:0000256" key="9">
    <source>
        <dbReference type="ARBA" id="ARBA00023125"/>
    </source>
</evidence>
<comment type="function">
    <text evidence="1">May be involved in transcriptional regulation.</text>
</comment>
<evidence type="ECO:0000256" key="11">
    <source>
        <dbReference type="ARBA" id="ARBA00023242"/>
    </source>
</evidence>
<dbReference type="FunFam" id="3.30.160.60:FF:000193">
    <property type="entry name" value="Zinc finger protein 300"/>
    <property type="match status" value="1"/>
</dbReference>
<keyword evidence="11" id="KW-0539">Nucleus</keyword>
<evidence type="ECO:0000313" key="15">
    <source>
        <dbReference type="EMBL" id="GIY75596.1"/>
    </source>
</evidence>
<dbReference type="GO" id="GO:0008270">
    <property type="term" value="F:zinc ion binding"/>
    <property type="evidence" value="ECO:0007669"/>
    <property type="project" value="UniProtKB-KW"/>
</dbReference>
<feature type="region of interest" description="Disordered" evidence="13">
    <location>
        <begin position="345"/>
        <end position="377"/>
    </location>
</feature>
<evidence type="ECO:0000256" key="12">
    <source>
        <dbReference type="PROSITE-ProRule" id="PRU00042"/>
    </source>
</evidence>
<dbReference type="FunFam" id="3.30.160.60:FF:002274">
    <property type="entry name" value="Zinc finger protein 432"/>
    <property type="match status" value="1"/>
</dbReference>
<comment type="similarity">
    <text evidence="3">Belongs to the krueppel C2H2-type zinc-finger protein family.</text>
</comment>
<dbReference type="EMBL" id="BPLQ01013878">
    <property type="protein sequence ID" value="GIY75596.1"/>
    <property type="molecule type" value="Genomic_DNA"/>
</dbReference>
<dbReference type="Pfam" id="PF00096">
    <property type="entry name" value="zf-C2H2"/>
    <property type="match status" value="3"/>
</dbReference>
<feature type="domain" description="C2H2-type" evidence="14">
    <location>
        <begin position="426"/>
        <end position="453"/>
    </location>
</feature>
<dbReference type="SUPFAM" id="SSF57667">
    <property type="entry name" value="beta-beta-alpha zinc fingers"/>
    <property type="match status" value="3"/>
</dbReference>
<keyword evidence="16" id="KW-1185">Reference proteome</keyword>
<name>A0AAV4VZ68_9ARAC</name>
<evidence type="ECO:0000256" key="5">
    <source>
        <dbReference type="ARBA" id="ARBA00022737"/>
    </source>
</evidence>
<accession>A0AAV4VZ68</accession>
<comment type="caution">
    <text evidence="15">The sequence shown here is derived from an EMBL/GenBank/DDBJ whole genome shotgun (WGS) entry which is preliminary data.</text>
</comment>
<dbReference type="PANTHER" id="PTHR14003">
    <property type="entry name" value="TRANSCRIPTIONAL REPRESSOR PROTEIN YY"/>
    <property type="match status" value="1"/>
</dbReference>
<evidence type="ECO:0000256" key="10">
    <source>
        <dbReference type="ARBA" id="ARBA00023163"/>
    </source>
</evidence>
<dbReference type="SMART" id="SM00355">
    <property type="entry name" value="ZnF_C2H2"/>
    <property type="match status" value="5"/>
</dbReference>
<evidence type="ECO:0000256" key="13">
    <source>
        <dbReference type="SAM" id="MobiDB-lite"/>
    </source>
</evidence>
<feature type="compositionally biased region" description="Polar residues" evidence="13">
    <location>
        <begin position="360"/>
        <end position="374"/>
    </location>
</feature>
<dbReference type="GO" id="GO:0000978">
    <property type="term" value="F:RNA polymerase II cis-regulatory region sequence-specific DNA binding"/>
    <property type="evidence" value="ECO:0007669"/>
    <property type="project" value="TreeGrafter"/>
</dbReference>
<organism evidence="15 16">
    <name type="scientific">Caerostris darwini</name>
    <dbReference type="NCBI Taxonomy" id="1538125"/>
    <lineage>
        <taxon>Eukaryota</taxon>
        <taxon>Metazoa</taxon>
        <taxon>Ecdysozoa</taxon>
        <taxon>Arthropoda</taxon>
        <taxon>Chelicerata</taxon>
        <taxon>Arachnida</taxon>
        <taxon>Araneae</taxon>
        <taxon>Araneomorphae</taxon>
        <taxon>Entelegynae</taxon>
        <taxon>Araneoidea</taxon>
        <taxon>Araneidae</taxon>
        <taxon>Caerostris</taxon>
    </lineage>
</organism>
<keyword evidence="9" id="KW-0238">DNA-binding</keyword>
<evidence type="ECO:0000256" key="1">
    <source>
        <dbReference type="ARBA" id="ARBA00003767"/>
    </source>
</evidence>
<evidence type="ECO:0000313" key="16">
    <source>
        <dbReference type="Proteomes" id="UP001054837"/>
    </source>
</evidence>
<keyword evidence="5" id="KW-0677">Repeat</keyword>
<evidence type="ECO:0000256" key="6">
    <source>
        <dbReference type="ARBA" id="ARBA00022771"/>
    </source>
</evidence>
<proteinExistence type="inferred from homology"/>
<feature type="domain" description="C2H2-type" evidence="14">
    <location>
        <begin position="482"/>
        <end position="509"/>
    </location>
</feature>
<reference evidence="15 16" key="1">
    <citation type="submission" date="2021-06" db="EMBL/GenBank/DDBJ databases">
        <title>Caerostris darwini draft genome.</title>
        <authorList>
            <person name="Kono N."/>
            <person name="Arakawa K."/>
        </authorList>
    </citation>
    <scope>NUCLEOTIDE SEQUENCE [LARGE SCALE GENOMIC DNA]</scope>
</reference>
<keyword evidence="10" id="KW-0804">Transcription</keyword>
<dbReference type="PROSITE" id="PS50157">
    <property type="entry name" value="ZINC_FINGER_C2H2_2"/>
    <property type="match status" value="4"/>
</dbReference>
<evidence type="ECO:0000256" key="3">
    <source>
        <dbReference type="ARBA" id="ARBA00006991"/>
    </source>
</evidence>
<dbReference type="GO" id="GO:0000981">
    <property type="term" value="F:DNA-binding transcription factor activity, RNA polymerase II-specific"/>
    <property type="evidence" value="ECO:0007669"/>
    <property type="project" value="TreeGrafter"/>
</dbReference>
<comment type="subcellular location">
    <subcellularLocation>
        <location evidence="2">Nucleus</location>
    </subcellularLocation>
</comment>
<keyword evidence="6 12" id="KW-0863">Zinc-finger</keyword>
<feature type="domain" description="C2H2-type" evidence="14">
    <location>
        <begin position="454"/>
        <end position="481"/>
    </location>
</feature>
<evidence type="ECO:0000256" key="7">
    <source>
        <dbReference type="ARBA" id="ARBA00022833"/>
    </source>
</evidence>
<keyword evidence="8" id="KW-0805">Transcription regulation</keyword>
<feature type="domain" description="C2H2-type" evidence="14">
    <location>
        <begin position="398"/>
        <end position="425"/>
    </location>
</feature>
<dbReference type="Gene3D" id="3.30.160.60">
    <property type="entry name" value="Classic Zinc Finger"/>
    <property type="match status" value="4"/>
</dbReference>
<evidence type="ECO:0000256" key="2">
    <source>
        <dbReference type="ARBA" id="ARBA00004123"/>
    </source>
</evidence>
<dbReference type="AlphaFoldDB" id="A0AAV4VZ68"/>
<dbReference type="GO" id="GO:0005667">
    <property type="term" value="C:transcription regulator complex"/>
    <property type="evidence" value="ECO:0007669"/>
    <property type="project" value="TreeGrafter"/>
</dbReference>
<dbReference type="InterPro" id="IPR013087">
    <property type="entry name" value="Znf_C2H2_type"/>
</dbReference>
<dbReference type="FunFam" id="3.30.160.60:FF:000100">
    <property type="entry name" value="Zinc finger 45-like"/>
    <property type="match status" value="1"/>
</dbReference>
<dbReference type="Proteomes" id="UP001054837">
    <property type="component" value="Unassembled WGS sequence"/>
</dbReference>
<keyword evidence="4" id="KW-0479">Metal-binding</keyword>
<dbReference type="PROSITE" id="PS00028">
    <property type="entry name" value="ZINC_FINGER_C2H2_1"/>
    <property type="match status" value="4"/>
</dbReference>